<dbReference type="EMBL" id="JAGXFD010000001">
    <property type="protein sequence ID" value="MBZ9568745.1"/>
    <property type="molecule type" value="Genomic_DNA"/>
</dbReference>
<comment type="function">
    <text evidence="6">Together with LptD, is involved in the assembly of lipopolysaccharide (LPS) at the surface of the outer membrane. Required for the proper assembly of LptD. Binds LPS and may serve as the LPS recognition site at the outer membrane.</text>
</comment>
<dbReference type="InterPro" id="IPR007485">
    <property type="entry name" value="LPS_assembly_LptE"/>
</dbReference>
<dbReference type="Pfam" id="PF04390">
    <property type="entry name" value="LptE"/>
    <property type="match status" value="1"/>
</dbReference>
<gene>
    <name evidence="6" type="primary">lptE</name>
    <name evidence="8" type="ORF">KGQ91_13815</name>
</gene>
<dbReference type="PROSITE" id="PS51257">
    <property type="entry name" value="PROKAR_LIPOPROTEIN"/>
    <property type="match status" value="1"/>
</dbReference>
<dbReference type="PANTHER" id="PTHR38098:SF1">
    <property type="entry name" value="LPS-ASSEMBLY LIPOPROTEIN LPTE"/>
    <property type="match status" value="1"/>
</dbReference>
<evidence type="ECO:0000256" key="4">
    <source>
        <dbReference type="ARBA" id="ARBA00023237"/>
    </source>
</evidence>
<keyword evidence="9" id="KW-1185">Reference proteome</keyword>
<evidence type="ECO:0000313" key="8">
    <source>
        <dbReference type="EMBL" id="MBZ9568745.1"/>
    </source>
</evidence>
<keyword evidence="2 6" id="KW-0472">Membrane</keyword>
<comment type="subcellular location">
    <subcellularLocation>
        <location evidence="6">Cell outer membrane</location>
        <topology evidence="6">Lipid-anchor</topology>
    </subcellularLocation>
</comment>
<name>A0ABS7X1H5_9GAMM</name>
<feature type="signal peptide" evidence="7">
    <location>
        <begin position="1"/>
        <end position="24"/>
    </location>
</feature>
<keyword evidence="5 6" id="KW-0449">Lipoprotein</keyword>
<evidence type="ECO:0000256" key="5">
    <source>
        <dbReference type="ARBA" id="ARBA00023288"/>
    </source>
</evidence>
<dbReference type="Proteomes" id="UP001319883">
    <property type="component" value="Unassembled WGS sequence"/>
</dbReference>
<evidence type="ECO:0000256" key="2">
    <source>
        <dbReference type="ARBA" id="ARBA00023136"/>
    </source>
</evidence>
<evidence type="ECO:0000313" key="9">
    <source>
        <dbReference type="Proteomes" id="UP001319883"/>
    </source>
</evidence>
<keyword evidence="3 6" id="KW-0564">Palmitate</keyword>
<comment type="subunit">
    <text evidence="6">Component of the lipopolysaccharide transport and assembly complex. Interacts with LptD.</text>
</comment>
<evidence type="ECO:0000256" key="3">
    <source>
        <dbReference type="ARBA" id="ARBA00023139"/>
    </source>
</evidence>
<keyword evidence="4 6" id="KW-0998">Cell outer membrane</keyword>
<accession>A0ABS7X1H5</accession>
<evidence type="ECO:0000256" key="1">
    <source>
        <dbReference type="ARBA" id="ARBA00022729"/>
    </source>
</evidence>
<feature type="chain" id="PRO_5045090148" description="LPS-assembly lipoprotein LptE" evidence="7">
    <location>
        <begin position="25"/>
        <end position="168"/>
    </location>
</feature>
<dbReference type="PANTHER" id="PTHR38098">
    <property type="entry name" value="LPS-ASSEMBLY LIPOPROTEIN LPTE"/>
    <property type="match status" value="1"/>
</dbReference>
<keyword evidence="1 6" id="KW-0732">Signal</keyword>
<comment type="caution">
    <text evidence="8">The sequence shown here is derived from an EMBL/GenBank/DDBJ whole genome shotgun (WGS) entry which is preliminary data.</text>
</comment>
<proteinExistence type="inferred from homology"/>
<organism evidence="8 9">
    <name type="scientific">Modicisalibacter tunisiensis</name>
    <dbReference type="NCBI Taxonomy" id="390637"/>
    <lineage>
        <taxon>Bacteria</taxon>
        <taxon>Pseudomonadati</taxon>
        <taxon>Pseudomonadota</taxon>
        <taxon>Gammaproteobacteria</taxon>
        <taxon>Oceanospirillales</taxon>
        <taxon>Halomonadaceae</taxon>
        <taxon>Modicisalibacter</taxon>
    </lineage>
</organism>
<evidence type="ECO:0000256" key="7">
    <source>
        <dbReference type="SAM" id="SignalP"/>
    </source>
</evidence>
<protein>
    <recommendedName>
        <fullName evidence="6">LPS-assembly lipoprotein LptE</fullName>
    </recommendedName>
</protein>
<reference evidence="8 9" key="1">
    <citation type="submission" date="2021-05" db="EMBL/GenBank/DDBJ databases">
        <title>Petroleum and Energy Research Collection (APPE): ex situ preservation of microbial diversity associated with the oil industry and exploitation of its biotechnological potential.</title>
        <authorList>
            <person name="Paixao C.T.M."/>
            <person name="Gomes M.B."/>
            <person name="Oliveira V.M."/>
        </authorList>
    </citation>
    <scope>NUCLEOTIDE SEQUENCE [LARGE SCALE GENOMIC DNA]</scope>
    <source>
        <strain evidence="8 9">LIT2</strain>
    </source>
</reference>
<comment type="similarity">
    <text evidence="6">Belongs to the LptE lipoprotein family.</text>
</comment>
<dbReference type="Gene3D" id="3.30.160.150">
    <property type="entry name" value="Lipoprotein like domain"/>
    <property type="match status" value="1"/>
</dbReference>
<dbReference type="HAMAP" id="MF_01186">
    <property type="entry name" value="LPS_assembly_LptE"/>
    <property type="match status" value="1"/>
</dbReference>
<sequence>MKRRTFLNRALHTSMALVAAGALAGCGFQLRGQGRNLAGLDSLALDAPPGPLADAVRQALEGAGVAVHAQAPWRLNLGAEQLDEINLTANNAGSRTVELQLGVPFSVQRQRDDAYRLERQTLTVSTTYEAGTSDLLARDDRRERAVQSLRQEAARRLIDRLQSLADAP</sequence>
<dbReference type="RefSeq" id="WP_224421240.1">
    <property type="nucleotide sequence ID" value="NZ_JAGXFD010000001.1"/>
</dbReference>
<evidence type="ECO:0000256" key="6">
    <source>
        <dbReference type="HAMAP-Rule" id="MF_01186"/>
    </source>
</evidence>